<evidence type="ECO:0000256" key="2">
    <source>
        <dbReference type="ARBA" id="ARBA00022723"/>
    </source>
</evidence>
<dbReference type="CDD" id="cd00067">
    <property type="entry name" value="GAL4"/>
    <property type="match status" value="1"/>
</dbReference>
<evidence type="ECO:0000313" key="10">
    <source>
        <dbReference type="EMBL" id="KIV77135.1"/>
    </source>
</evidence>
<dbReference type="GO" id="GO:0005634">
    <property type="term" value="C:nucleus"/>
    <property type="evidence" value="ECO:0007669"/>
    <property type="project" value="UniProtKB-SubCell"/>
</dbReference>
<feature type="region of interest" description="Disordered" evidence="8">
    <location>
        <begin position="137"/>
        <end position="157"/>
    </location>
</feature>
<comment type="subcellular location">
    <subcellularLocation>
        <location evidence="1">Nucleus</location>
    </subcellularLocation>
</comment>
<keyword evidence="2" id="KW-0479">Metal-binding</keyword>
<evidence type="ECO:0000256" key="7">
    <source>
        <dbReference type="ARBA" id="ARBA00023242"/>
    </source>
</evidence>
<keyword evidence="5" id="KW-0238">DNA-binding</keyword>
<reference evidence="10 11" key="1">
    <citation type="submission" date="2015-01" db="EMBL/GenBank/DDBJ databases">
        <title>The Genome Sequence of Exophiala sideris CBS121828.</title>
        <authorList>
            <consortium name="The Broad Institute Genomics Platform"/>
            <person name="Cuomo C."/>
            <person name="de Hoog S."/>
            <person name="Gorbushina A."/>
            <person name="Stielow B."/>
            <person name="Teixiera M."/>
            <person name="Abouelleil A."/>
            <person name="Chapman S.B."/>
            <person name="Priest M."/>
            <person name="Young S.K."/>
            <person name="Wortman J."/>
            <person name="Nusbaum C."/>
            <person name="Birren B."/>
        </authorList>
    </citation>
    <scope>NUCLEOTIDE SEQUENCE [LARGE SCALE GENOMIC DNA]</scope>
    <source>
        <strain evidence="10 11">CBS 121828</strain>
    </source>
</reference>
<dbReference type="Gene3D" id="4.10.240.10">
    <property type="entry name" value="Zn(2)-C6 fungal-type DNA-binding domain"/>
    <property type="match status" value="1"/>
</dbReference>
<dbReference type="PANTHER" id="PTHR31313">
    <property type="entry name" value="TY1 ENHANCER ACTIVATOR"/>
    <property type="match status" value="1"/>
</dbReference>
<dbReference type="PROSITE" id="PS50048">
    <property type="entry name" value="ZN2_CY6_FUNGAL_2"/>
    <property type="match status" value="1"/>
</dbReference>
<keyword evidence="3" id="KW-0862">Zinc</keyword>
<dbReference type="GO" id="GO:0000981">
    <property type="term" value="F:DNA-binding transcription factor activity, RNA polymerase II-specific"/>
    <property type="evidence" value="ECO:0007669"/>
    <property type="project" value="InterPro"/>
</dbReference>
<evidence type="ECO:0000256" key="6">
    <source>
        <dbReference type="ARBA" id="ARBA00023163"/>
    </source>
</evidence>
<dbReference type="Proteomes" id="UP000053599">
    <property type="component" value="Unassembled WGS sequence"/>
</dbReference>
<proteinExistence type="predicted"/>
<dbReference type="PANTHER" id="PTHR31313:SF79">
    <property type="entry name" value="C6 FINGER DOMAIN-CONTAINING PROTEIN"/>
    <property type="match status" value="1"/>
</dbReference>
<keyword evidence="4" id="KW-0805">Transcription regulation</keyword>
<dbReference type="InterPro" id="IPR036864">
    <property type="entry name" value="Zn2-C6_fun-type_DNA-bd_sf"/>
</dbReference>
<dbReference type="HOGENOM" id="CLU_415619_0_0_1"/>
<dbReference type="InterPro" id="IPR007219">
    <property type="entry name" value="XnlR_reg_dom"/>
</dbReference>
<evidence type="ECO:0000256" key="5">
    <source>
        <dbReference type="ARBA" id="ARBA00023125"/>
    </source>
</evidence>
<protein>
    <recommendedName>
        <fullName evidence="9">Zn(2)-C6 fungal-type domain-containing protein</fullName>
    </recommendedName>
</protein>
<evidence type="ECO:0000256" key="3">
    <source>
        <dbReference type="ARBA" id="ARBA00022833"/>
    </source>
</evidence>
<dbReference type="PROSITE" id="PS00463">
    <property type="entry name" value="ZN2_CY6_FUNGAL_1"/>
    <property type="match status" value="1"/>
</dbReference>
<feature type="domain" description="Zn(2)-C6 fungal-type" evidence="9">
    <location>
        <begin position="34"/>
        <end position="63"/>
    </location>
</feature>
<keyword evidence="7" id="KW-0539">Nucleus</keyword>
<dbReference type="InterPro" id="IPR051615">
    <property type="entry name" value="Transcr_Regulatory_Elem"/>
</dbReference>
<evidence type="ECO:0000313" key="11">
    <source>
        <dbReference type="Proteomes" id="UP000053599"/>
    </source>
</evidence>
<dbReference type="SUPFAM" id="SSF57701">
    <property type="entry name" value="Zn2/Cys6 DNA-binding domain"/>
    <property type="match status" value="1"/>
</dbReference>
<organism evidence="10 11">
    <name type="scientific">Exophiala sideris</name>
    <dbReference type="NCBI Taxonomy" id="1016849"/>
    <lineage>
        <taxon>Eukaryota</taxon>
        <taxon>Fungi</taxon>
        <taxon>Dikarya</taxon>
        <taxon>Ascomycota</taxon>
        <taxon>Pezizomycotina</taxon>
        <taxon>Eurotiomycetes</taxon>
        <taxon>Chaetothyriomycetidae</taxon>
        <taxon>Chaetothyriales</taxon>
        <taxon>Herpotrichiellaceae</taxon>
        <taxon>Exophiala</taxon>
    </lineage>
</organism>
<evidence type="ECO:0000256" key="8">
    <source>
        <dbReference type="SAM" id="MobiDB-lite"/>
    </source>
</evidence>
<keyword evidence="6" id="KW-0804">Transcription</keyword>
<dbReference type="Pfam" id="PF00172">
    <property type="entry name" value="Zn_clus"/>
    <property type="match status" value="1"/>
</dbReference>
<evidence type="ECO:0000259" key="9">
    <source>
        <dbReference type="PROSITE" id="PS50048"/>
    </source>
</evidence>
<dbReference type="CDD" id="cd12148">
    <property type="entry name" value="fungal_TF_MHR"/>
    <property type="match status" value="1"/>
</dbReference>
<dbReference type="Pfam" id="PF04082">
    <property type="entry name" value="Fungal_trans"/>
    <property type="match status" value="1"/>
</dbReference>
<evidence type="ECO:0000256" key="4">
    <source>
        <dbReference type="ARBA" id="ARBA00023015"/>
    </source>
</evidence>
<evidence type="ECO:0000256" key="1">
    <source>
        <dbReference type="ARBA" id="ARBA00004123"/>
    </source>
</evidence>
<dbReference type="GO" id="GO:0003677">
    <property type="term" value="F:DNA binding"/>
    <property type="evidence" value="ECO:0007669"/>
    <property type="project" value="UniProtKB-KW"/>
</dbReference>
<dbReference type="GO" id="GO:0008270">
    <property type="term" value="F:zinc ion binding"/>
    <property type="evidence" value="ECO:0007669"/>
    <property type="project" value="InterPro"/>
</dbReference>
<feature type="compositionally biased region" description="Low complexity" evidence="8">
    <location>
        <begin position="140"/>
        <end position="157"/>
    </location>
</feature>
<accession>A0A0D1VMC3</accession>
<dbReference type="OrthoDB" id="2162761at2759"/>
<dbReference type="InterPro" id="IPR001138">
    <property type="entry name" value="Zn2Cys6_DnaBD"/>
</dbReference>
<dbReference type="AlphaFoldDB" id="A0A0D1VMC3"/>
<dbReference type="SMART" id="SM00066">
    <property type="entry name" value="GAL4"/>
    <property type="match status" value="1"/>
</dbReference>
<dbReference type="SMART" id="SM00906">
    <property type="entry name" value="Fungal_trans"/>
    <property type="match status" value="1"/>
</dbReference>
<sequence>MSTSLRPLRPLRSSVEYIKTGGPAPIKRTNVSSACLSCRSRRRKCDGSRPCSHCARASEECIYQADHRSRTYMQTVLARSNEQSAKFNQLLEALRRSSRLEVEEIVRALRSGDDVPTALRGLENLNAKPLRELDEEHTFSATHAPSRSSSAATTVRSGESTLAPSILDLLQPFDQATSPPSATTATVGLWSTVTNDAQIINHLLNLYFTYHHPICRVIPEPLIRADMTTGRTTYCSPLLVNSMLAMACTLHGSQDEMKHGVGVWPSEEAFTTEAMRLLAEDPKPSLTAVAALTILAMIENLHLRYQRAWRLSGRASRVALFLGLQKDVNSEGNSSIPDAESSMLAAVRQQLFWVCFQVDQMSSSNAGWQPQIAGADITVEFPRIGNPGDIEPWPPTPTLAPFLIPGDHTSCAFYLTELSKVVNVLLIESKSLLLNQGRVDVRAWASRYHAWYESLPNALAVAENGPAHVIAMHMWYHGSIIRTFQPILAFGRGEHNTASAMCQQAAITIIDLFSRYRSLYGLTGMNALIVQAALDAYSVHLQAFPSTSKELLTVIEAFQQLSTGQAWARTCLRRLEGQILQSQIADPAAVVDALFSRSDTIPRSLSQSACSFPKYQPACFMQTESFGSNNTESGYDFLAGAVPGPPPQRGDYFFSPFARS</sequence>
<name>A0A0D1VMC3_9EURO</name>
<dbReference type="EMBL" id="KN846954">
    <property type="protein sequence ID" value="KIV77135.1"/>
    <property type="molecule type" value="Genomic_DNA"/>
</dbReference>
<dbReference type="STRING" id="1016849.A0A0D1VMC3"/>
<gene>
    <name evidence="10" type="ORF">PV11_08959</name>
</gene>
<dbReference type="GO" id="GO:0006351">
    <property type="term" value="P:DNA-templated transcription"/>
    <property type="evidence" value="ECO:0007669"/>
    <property type="project" value="InterPro"/>
</dbReference>